<dbReference type="EMBL" id="MDYL01000002">
    <property type="protein sequence ID" value="OQD77494.1"/>
    <property type="molecule type" value="Genomic_DNA"/>
</dbReference>
<dbReference type="STRING" id="69771.A0A1V6PKH5"/>
<protein>
    <recommendedName>
        <fullName evidence="5">C2H2-type domain-containing protein</fullName>
    </recommendedName>
</protein>
<dbReference type="InterPro" id="IPR011010">
    <property type="entry name" value="DNA_brk_join_enz"/>
</dbReference>
<name>A0A1V6PKH5_PENDC</name>
<evidence type="ECO:0000256" key="2">
    <source>
        <dbReference type="SAM" id="MobiDB-lite"/>
    </source>
</evidence>
<dbReference type="Proteomes" id="UP000191522">
    <property type="component" value="Unassembled WGS sequence"/>
</dbReference>
<dbReference type="OMA" id="KERTWIT"/>
<evidence type="ECO:0000313" key="4">
    <source>
        <dbReference type="Proteomes" id="UP000191522"/>
    </source>
</evidence>
<gene>
    <name evidence="3" type="ORF">PENDEC_c002G00680</name>
</gene>
<sequence length="660" mass="74525">MDNPNQDFNSSDVEFEPPPREARGRGRGQASIDAIRARADELRVSTKRTVKQLEFSAAAPSTRLHNERWANRLNMFRQEVLHQDLDTPFTGNELVRFFDAMIDVMKPGGNRTSSRDGVATPVEKTIRNAIQSLIEYGKFQWKDFAFTQHDQSRINAFINACLAEHRLERGYAKERTWITFVTLSRMTRGFLAHNHSQRPNWNVVVAKMLSITLIAALGCRAGDVTLSAGYTDQFLRYSDIALYVDGRTATFHNIEATFTLRYVKGKKISKNDYIQRYFGPLRDVDTHVCPIVWLLVHALRNKLVFGDSLQQVLERAIARPDHLVEWVQPSYPVLAAFTHRDIDLPTRAMIHQISATVKEMGEATSMLHRVYPHALRSGAAKDMAHLPSSEFDGQGATTAHIQAIMGHQNPAVTRRYVGDPTFMTWNARAENKHIDRTAPTFSSESAHEFINRPISQDEIQEYGNSSQQPSHINRRIRDARAKTFRDVATVADRGGEDTEGVLLSGLDEEPGLNQECLDDEADRVLLGAAAGAETTAEEFIEKYTRINTPRLSRAEAKRALRERDRNALQGLKRPRVKSLAAIGGHRCQKTPGCKYISAHPMDTMRHELRCTPSKMVTVEKTLEVFYCRVTPGCEFTTLLRYGHKRHEEKCAKKGGGSSVV</sequence>
<feature type="compositionally biased region" description="Polar residues" evidence="2">
    <location>
        <begin position="1"/>
        <end position="12"/>
    </location>
</feature>
<reference evidence="4" key="1">
    <citation type="journal article" date="2017" name="Nat. Microbiol.">
        <title>Global analysis of biosynthetic gene clusters reveals vast potential of secondary metabolite production in Penicillium species.</title>
        <authorList>
            <person name="Nielsen J.C."/>
            <person name="Grijseels S."/>
            <person name="Prigent S."/>
            <person name="Ji B."/>
            <person name="Dainat J."/>
            <person name="Nielsen K.F."/>
            <person name="Frisvad J.C."/>
            <person name="Workman M."/>
            <person name="Nielsen J."/>
        </authorList>
    </citation>
    <scope>NUCLEOTIDE SEQUENCE [LARGE SCALE GENOMIC DNA]</scope>
    <source>
        <strain evidence="4">IBT 11843</strain>
    </source>
</reference>
<accession>A0A1V6PKH5</accession>
<dbReference type="GO" id="GO:0006310">
    <property type="term" value="P:DNA recombination"/>
    <property type="evidence" value="ECO:0007669"/>
    <property type="project" value="UniProtKB-KW"/>
</dbReference>
<keyword evidence="4" id="KW-1185">Reference proteome</keyword>
<dbReference type="Gene3D" id="1.10.443.10">
    <property type="entry name" value="Intergrase catalytic core"/>
    <property type="match status" value="1"/>
</dbReference>
<evidence type="ECO:0000256" key="1">
    <source>
        <dbReference type="ARBA" id="ARBA00023172"/>
    </source>
</evidence>
<comment type="caution">
    <text evidence="3">The sequence shown here is derived from an EMBL/GenBank/DDBJ whole genome shotgun (WGS) entry which is preliminary data.</text>
</comment>
<evidence type="ECO:0000313" key="3">
    <source>
        <dbReference type="EMBL" id="OQD77494.1"/>
    </source>
</evidence>
<keyword evidence="1" id="KW-0233">DNA recombination</keyword>
<evidence type="ECO:0008006" key="5">
    <source>
        <dbReference type="Google" id="ProtNLM"/>
    </source>
</evidence>
<proteinExistence type="predicted"/>
<dbReference type="SUPFAM" id="SSF56349">
    <property type="entry name" value="DNA breaking-rejoining enzymes"/>
    <property type="match status" value="1"/>
</dbReference>
<feature type="region of interest" description="Disordered" evidence="2">
    <location>
        <begin position="1"/>
        <end position="32"/>
    </location>
</feature>
<dbReference type="OrthoDB" id="5031542at2759"/>
<organism evidence="3 4">
    <name type="scientific">Penicillium decumbens</name>
    <dbReference type="NCBI Taxonomy" id="69771"/>
    <lineage>
        <taxon>Eukaryota</taxon>
        <taxon>Fungi</taxon>
        <taxon>Dikarya</taxon>
        <taxon>Ascomycota</taxon>
        <taxon>Pezizomycotina</taxon>
        <taxon>Eurotiomycetes</taxon>
        <taxon>Eurotiomycetidae</taxon>
        <taxon>Eurotiales</taxon>
        <taxon>Aspergillaceae</taxon>
        <taxon>Penicillium</taxon>
    </lineage>
</organism>
<dbReference type="InterPro" id="IPR013762">
    <property type="entry name" value="Integrase-like_cat_sf"/>
</dbReference>
<dbReference type="GO" id="GO:0003677">
    <property type="term" value="F:DNA binding"/>
    <property type="evidence" value="ECO:0007669"/>
    <property type="project" value="InterPro"/>
</dbReference>
<dbReference type="GO" id="GO:0015074">
    <property type="term" value="P:DNA integration"/>
    <property type="evidence" value="ECO:0007669"/>
    <property type="project" value="InterPro"/>
</dbReference>
<dbReference type="AlphaFoldDB" id="A0A1V6PKH5"/>